<dbReference type="Pfam" id="PF13847">
    <property type="entry name" value="Methyltransf_31"/>
    <property type="match status" value="1"/>
</dbReference>
<dbReference type="InterPro" id="IPR025714">
    <property type="entry name" value="Methyltranfer_dom"/>
</dbReference>
<dbReference type="GO" id="GO:0009236">
    <property type="term" value="P:cobalamin biosynthetic process"/>
    <property type="evidence" value="ECO:0007669"/>
    <property type="project" value="UniProtKB-UniPathway"/>
</dbReference>
<dbReference type="Proteomes" id="UP000522007">
    <property type="component" value="Unassembled WGS sequence"/>
</dbReference>
<keyword evidence="5" id="KW-0949">S-adenosyl-L-methionine</keyword>
<evidence type="ECO:0000256" key="5">
    <source>
        <dbReference type="ARBA" id="ARBA00022691"/>
    </source>
</evidence>
<keyword evidence="2" id="KW-0169">Cobalamin biosynthesis</keyword>
<dbReference type="GO" id="GO:0032259">
    <property type="term" value="P:methylation"/>
    <property type="evidence" value="ECO:0007669"/>
    <property type="project" value="UniProtKB-KW"/>
</dbReference>
<dbReference type="InterPro" id="IPR050714">
    <property type="entry name" value="Cobalamin_biosynth_MTase"/>
</dbReference>
<dbReference type="NCBIfam" id="TIGR02469">
    <property type="entry name" value="CbiT"/>
    <property type="match status" value="1"/>
</dbReference>
<reference evidence="7 8" key="1">
    <citation type="submission" date="2020-03" db="EMBL/GenBank/DDBJ databases">
        <title>Soil Listeria distribution.</title>
        <authorList>
            <person name="Liao J."/>
            <person name="Wiedmann M."/>
        </authorList>
    </citation>
    <scope>NUCLEOTIDE SEQUENCE [LARGE SCALE GENOMIC DNA]</scope>
    <source>
        <strain evidence="7 8">FSL L7-1829</strain>
    </source>
</reference>
<dbReference type="InterPro" id="IPR014008">
    <property type="entry name" value="Cbl_synth_MTase_CbiT"/>
</dbReference>
<name>A0A7X0W5I8_LISWE</name>
<proteinExistence type="predicted"/>
<dbReference type="CDD" id="cd02440">
    <property type="entry name" value="AdoMet_MTases"/>
    <property type="match status" value="1"/>
</dbReference>
<evidence type="ECO:0000256" key="3">
    <source>
        <dbReference type="ARBA" id="ARBA00022603"/>
    </source>
</evidence>
<protein>
    <submittedName>
        <fullName evidence="7">Decarboxylating cobalt-precorrin-6B (C(15))-methyltransferase</fullName>
    </submittedName>
</protein>
<comment type="caution">
    <text evidence="7">The sequence shown here is derived from an EMBL/GenBank/DDBJ whole genome shotgun (WGS) entry which is preliminary data.</text>
</comment>
<dbReference type="SUPFAM" id="SSF53335">
    <property type="entry name" value="S-adenosyl-L-methionine-dependent methyltransferases"/>
    <property type="match status" value="1"/>
</dbReference>
<evidence type="ECO:0000256" key="1">
    <source>
        <dbReference type="ARBA" id="ARBA00004953"/>
    </source>
</evidence>
<organism evidence="7 8">
    <name type="scientific">Listeria welshimeri</name>
    <dbReference type="NCBI Taxonomy" id="1643"/>
    <lineage>
        <taxon>Bacteria</taxon>
        <taxon>Bacillati</taxon>
        <taxon>Bacillota</taxon>
        <taxon>Bacilli</taxon>
        <taxon>Bacillales</taxon>
        <taxon>Listeriaceae</taxon>
        <taxon>Listeria</taxon>
    </lineage>
</organism>
<evidence type="ECO:0000313" key="8">
    <source>
        <dbReference type="Proteomes" id="UP000522007"/>
    </source>
</evidence>
<dbReference type="PANTHER" id="PTHR43182">
    <property type="entry name" value="COBALT-PRECORRIN-6B C(15)-METHYLTRANSFERASE (DECARBOXYLATING)"/>
    <property type="match status" value="1"/>
</dbReference>
<dbReference type="GO" id="GO:0008276">
    <property type="term" value="F:protein methyltransferase activity"/>
    <property type="evidence" value="ECO:0007669"/>
    <property type="project" value="InterPro"/>
</dbReference>
<dbReference type="AlphaFoldDB" id="A0A7X0W5I8"/>
<evidence type="ECO:0000313" key="7">
    <source>
        <dbReference type="EMBL" id="MBC1323112.1"/>
    </source>
</evidence>
<keyword evidence="4 7" id="KW-0808">Transferase</keyword>
<dbReference type="InterPro" id="IPR029063">
    <property type="entry name" value="SAM-dependent_MTases_sf"/>
</dbReference>
<dbReference type="NCBIfam" id="NF006138">
    <property type="entry name" value="PRK08287.1"/>
    <property type="match status" value="1"/>
</dbReference>
<evidence type="ECO:0000256" key="4">
    <source>
        <dbReference type="ARBA" id="ARBA00022679"/>
    </source>
</evidence>
<evidence type="ECO:0000256" key="2">
    <source>
        <dbReference type="ARBA" id="ARBA00022573"/>
    </source>
</evidence>
<dbReference type="EMBL" id="JAAROP010000008">
    <property type="protein sequence ID" value="MBC1323112.1"/>
    <property type="molecule type" value="Genomic_DNA"/>
</dbReference>
<sequence>MKDEVFIRGKVPMTKAEVRAASIDLLGLDETCKKLLDVGAGTGSVGLQVACNFPEIEVTAIERNPDAVDLIKRNQEKFGLENVKVIEAYAPIELNENEKFDAIFIGGSGGNLTDIIDWSLAHLNPSGRLVLNFILLENALTAMNHLEKLSVYELIMKQIQVSSWHKLGSGHYFEPQNPTVIIGCKKLEE</sequence>
<gene>
    <name evidence="7" type="ORF">HB853_09160</name>
</gene>
<feature type="domain" description="Methyltransferase" evidence="6">
    <location>
        <begin position="33"/>
        <end position="106"/>
    </location>
</feature>
<dbReference type="UniPathway" id="UPA00148"/>
<keyword evidence="3 7" id="KW-0489">Methyltransferase</keyword>
<accession>A0A7X0W5I8</accession>
<evidence type="ECO:0000259" key="6">
    <source>
        <dbReference type="Pfam" id="PF13847"/>
    </source>
</evidence>
<dbReference type="PANTHER" id="PTHR43182:SF1">
    <property type="entry name" value="COBALT-PRECORRIN-7 C(5)-METHYLTRANSFERASE"/>
    <property type="match status" value="1"/>
</dbReference>
<dbReference type="Gene3D" id="3.40.50.150">
    <property type="entry name" value="Vaccinia Virus protein VP39"/>
    <property type="match status" value="1"/>
</dbReference>
<comment type="pathway">
    <text evidence="1">Cofactor biosynthesis; adenosylcobalamin biosynthesis.</text>
</comment>